<feature type="modified residue" description="4-aspartylphosphate" evidence="9">
    <location>
        <position position="714"/>
    </location>
</feature>
<proteinExistence type="predicted"/>
<dbReference type="InterPro" id="IPR013767">
    <property type="entry name" value="PAS_fold"/>
</dbReference>
<keyword evidence="4" id="KW-0808">Transferase</keyword>
<feature type="domain" description="PAC" evidence="13">
    <location>
        <begin position="357"/>
        <end position="409"/>
    </location>
</feature>
<dbReference type="InterPro" id="IPR013655">
    <property type="entry name" value="PAS_fold_3"/>
</dbReference>
<dbReference type="Pfam" id="PF00512">
    <property type="entry name" value="HisKA"/>
    <property type="match status" value="1"/>
</dbReference>
<evidence type="ECO:0000259" key="13">
    <source>
        <dbReference type="PROSITE" id="PS50113"/>
    </source>
</evidence>
<dbReference type="Proteomes" id="UP001525890">
    <property type="component" value="Unassembled WGS sequence"/>
</dbReference>
<dbReference type="InterPro" id="IPR036890">
    <property type="entry name" value="HATPase_C_sf"/>
</dbReference>
<dbReference type="SUPFAM" id="SSF52172">
    <property type="entry name" value="CheY-like"/>
    <property type="match status" value="1"/>
</dbReference>
<evidence type="ECO:0000313" key="14">
    <source>
        <dbReference type="EMBL" id="MCT7969103.1"/>
    </source>
</evidence>
<feature type="domain" description="PAS" evidence="12">
    <location>
        <begin position="160"/>
        <end position="234"/>
    </location>
</feature>
<reference evidence="14 15" key="1">
    <citation type="journal article" date="2022" name="Front. Microbiol.">
        <title>High genomic differentiation and limited gene flow indicate recent cryptic speciation within the genus Laspinema (cyanobacteria).</title>
        <authorList>
            <person name="Stanojkovic A."/>
            <person name="Skoupy S."/>
            <person name="Skaloud P."/>
            <person name="Dvorak P."/>
        </authorList>
    </citation>
    <scope>NUCLEOTIDE SEQUENCE [LARGE SCALE GENOMIC DNA]</scope>
    <source>
        <strain evidence="14 15">D2a</strain>
    </source>
</reference>
<dbReference type="SMART" id="SM00086">
    <property type="entry name" value="PAC"/>
    <property type="match status" value="2"/>
</dbReference>
<feature type="domain" description="Histidine kinase" evidence="10">
    <location>
        <begin position="422"/>
        <end position="644"/>
    </location>
</feature>
<accession>A0ABT2MWH2</accession>
<comment type="catalytic activity">
    <reaction evidence="1">
        <text>ATP + protein L-histidine = ADP + protein N-phospho-L-histidine.</text>
        <dbReference type="EC" id="2.7.13.3"/>
    </reaction>
</comment>
<evidence type="ECO:0000256" key="8">
    <source>
        <dbReference type="ARBA" id="ARBA00023012"/>
    </source>
</evidence>
<evidence type="ECO:0000313" key="15">
    <source>
        <dbReference type="Proteomes" id="UP001525890"/>
    </source>
</evidence>
<feature type="domain" description="PAS" evidence="12">
    <location>
        <begin position="285"/>
        <end position="355"/>
    </location>
</feature>
<evidence type="ECO:0000256" key="6">
    <source>
        <dbReference type="ARBA" id="ARBA00022777"/>
    </source>
</evidence>
<dbReference type="Pfam" id="PF00072">
    <property type="entry name" value="Response_reg"/>
    <property type="match status" value="1"/>
</dbReference>
<dbReference type="InterPro" id="IPR005467">
    <property type="entry name" value="His_kinase_dom"/>
</dbReference>
<evidence type="ECO:0000256" key="2">
    <source>
        <dbReference type="ARBA" id="ARBA00012438"/>
    </source>
</evidence>
<dbReference type="InterPro" id="IPR003661">
    <property type="entry name" value="HisK_dim/P_dom"/>
</dbReference>
<dbReference type="PANTHER" id="PTHR43065">
    <property type="entry name" value="SENSOR HISTIDINE KINASE"/>
    <property type="match status" value="1"/>
</dbReference>
<dbReference type="CDD" id="cd00082">
    <property type="entry name" value="HisKA"/>
    <property type="match status" value="1"/>
</dbReference>
<dbReference type="RefSeq" id="WP_368008576.1">
    <property type="nucleotide sequence ID" value="NZ_JAMXFF010000042.1"/>
</dbReference>
<dbReference type="InterPro" id="IPR000014">
    <property type="entry name" value="PAS"/>
</dbReference>
<dbReference type="PROSITE" id="PS50113">
    <property type="entry name" value="PAC"/>
    <property type="match status" value="2"/>
</dbReference>
<keyword evidence="7" id="KW-0067">ATP-binding</keyword>
<keyword evidence="5" id="KW-0547">Nucleotide-binding</keyword>
<dbReference type="PRINTS" id="PR00344">
    <property type="entry name" value="BCTRLSENSOR"/>
</dbReference>
<dbReference type="InterPro" id="IPR013656">
    <property type="entry name" value="PAS_4"/>
</dbReference>
<evidence type="ECO:0000256" key="4">
    <source>
        <dbReference type="ARBA" id="ARBA00022679"/>
    </source>
</evidence>
<dbReference type="InterPro" id="IPR000700">
    <property type="entry name" value="PAS-assoc_C"/>
</dbReference>
<evidence type="ECO:0000256" key="3">
    <source>
        <dbReference type="ARBA" id="ARBA00022553"/>
    </source>
</evidence>
<dbReference type="InterPro" id="IPR001789">
    <property type="entry name" value="Sig_transdc_resp-reg_receiver"/>
</dbReference>
<name>A0ABT2MWH2_9CYAN</name>
<feature type="domain" description="PAC" evidence="13">
    <location>
        <begin position="236"/>
        <end position="288"/>
    </location>
</feature>
<dbReference type="SMART" id="SM00387">
    <property type="entry name" value="HATPase_c"/>
    <property type="match status" value="1"/>
</dbReference>
<dbReference type="EC" id="2.7.13.3" evidence="2"/>
<dbReference type="SUPFAM" id="SSF55874">
    <property type="entry name" value="ATPase domain of HSP90 chaperone/DNA topoisomerase II/histidine kinase"/>
    <property type="match status" value="1"/>
</dbReference>
<feature type="domain" description="PAS" evidence="12">
    <location>
        <begin position="11"/>
        <end position="81"/>
    </location>
</feature>
<dbReference type="CDD" id="cd00130">
    <property type="entry name" value="PAS"/>
    <property type="match status" value="2"/>
</dbReference>
<dbReference type="InterPro" id="IPR035965">
    <property type="entry name" value="PAS-like_dom_sf"/>
</dbReference>
<comment type="caution">
    <text evidence="14">The sequence shown here is derived from an EMBL/GenBank/DDBJ whole genome shotgun (WGS) entry which is preliminary data.</text>
</comment>
<organism evidence="14 15">
    <name type="scientific">Laspinema palackyanum D2a</name>
    <dbReference type="NCBI Taxonomy" id="2953684"/>
    <lineage>
        <taxon>Bacteria</taxon>
        <taxon>Bacillati</taxon>
        <taxon>Cyanobacteriota</taxon>
        <taxon>Cyanophyceae</taxon>
        <taxon>Oscillatoriophycideae</taxon>
        <taxon>Oscillatoriales</taxon>
        <taxon>Laspinemataceae</taxon>
        <taxon>Laspinema</taxon>
        <taxon>Laspinema palackyanum</taxon>
    </lineage>
</organism>
<sequence length="781" mass="87151">MSRITDPLNSNQDLLHWVNDLADRGIFTTDAALNIQSWNHWLELYSGLNGERVVGRNLLEIYPELKHRRLDRFFHQALAGQVALLSQRLHEFLLPMLPADVYKGVPYMLQSARIAPIVEESRVIGTIATIEDVTERVLRESELQHQIKELKRTESALIATQTQFQYLLSSSPAVIYTCPHDQPYCPTFVSENILEHLGYRPEEIIGDCSFWRDRLHPDDAPELFSSIKQLYQTGHSLSEYRFQHSDGSYGWVRDEMKLICRGPKQGEEIVGALYDITERKRAEEQVRQQAALLDVATDAIWVKDLDQNIRFWNKGAEKLYGWTRQEAIAQTSSQLFDVKSATELNSVEQTVLTTGEWHGELEQVTKSGKCITVASRQTLVRDERDRPRAILAVNTDITDKKQLEAQFLRAQRLESIGTLASGIAHDLNNILTPILGAVQLLQMFPLNAQQMRLISMLEINTLRGADLLKQVLSFAKGLDGDRTLLQLKHLIDEITAIARETFPKSIEISTAIDPQLWLVSGDPTHLHQILMNLCVNARDAMPTGGILSIEAQNITLTPSQLILDPEAKVGPYIKLTVRDTGTGIPPEILGRLFEPFFTTKGLGKGTGLGLPTVRGIVKNHGGFLLVSSQVEKGTAFTVYLPAIQGTPALTSEPTELCFGSGELILVVDDEVAICEIAQALLQKFGYHVLTAADGMEAISLYSQRSSEIAVVILDMMMPLMDGALTLKALQKINPSVKIIAVSGLVSNLPLSKSGENTSPTYLSKPYKTRDLLRLIRQQIEP</sequence>
<gene>
    <name evidence="14" type="ORF">NG799_22575</name>
</gene>
<dbReference type="PANTHER" id="PTHR43065:SF46">
    <property type="entry name" value="C4-DICARBOXYLATE TRANSPORT SENSOR PROTEIN DCTB"/>
    <property type="match status" value="1"/>
</dbReference>
<feature type="domain" description="Response regulatory" evidence="11">
    <location>
        <begin position="663"/>
        <end position="779"/>
    </location>
</feature>
<evidence type="ECO:0000256" key="5">
    <source>
        <dbReference type="ARBA" id="ARBA00022741"/>
    </source>
</evidence>
<dbReference type="SMART" id="SM00388">
    <property type="entry name" value="HisKA"/>
    <property type="match status" value="1"/>
</dbReference>
<evidence type="ECO:0000259" key="11">
    <source>
        <dbReference type="PROSITE" id="PS50110"/>
    </source>
</evidence>
<keyword evidence="8" id="KW-0902">Two-component regulatory system</keyword>
<dbReference type="SUPFAM" id="SSF47384">
    <property type="entry name" value="Homodimeric domain of signal transducing histidine kinase"/>
    <property type="match status" value="1"/>
</dbReference>
<dbReference type="InterPro" id="IPR001610">
    <property type="entry name" value="PAC"/>
</dbReference>
<dbReference type="CDD" id="cd17546">
    <property type="entry name" value="REC_hyHK_CKI1_RcsC-like"/>
    <property type="match status" value="1"/>
</dbReference>
<dbReference type="PROSITE" id="PS50109">
    <property type="entry name" value="HIS_KIN"/>
    <property type="match status" value="1"/>
</dbReference>
<evidence type="ECO:0000259" key="12">
    <source>
        <dbReference type="PROSITE" id="PS50112"/>
    </source>
</evidence>
<dbReference type="Pfam" id="PF00989">
    <property type="entry name" value="PAS"/>
    <property type="match status" value="1"/>
</dbReference>
<dbReference type="Gene3D" id="1.10.287.130">
    <property type="match status" value="1"/>
</dbReference>
<dbReference type="InterPro" id="IPR036097">
    <property type="entry name" value="HisK_dim/P_sf"/>
</dbReference>
<dbReference type="InterPro" id="IPR004358">
    <property type="entry name" value="Sig_transdc_His_kin-like_C"/>
</dbReference>
<dbReference type="InterPro" id="IPR011006">
    <property type="entry name" value="CheY-like_superfamily"/>
</dbReference>
<dbReference type="Pfam" id="PF08447">
    <property type="entry name" value="PAS_3"/>
    <property type="match status" value="1"/>
</dbReference>
<dbReference type="Pfam" id="PF08448">
    <property type="entry name" value="PAS_4"/>
    <property type="match status" value="1"/>
</dbReference>
<dbReference type="NCBIfam" id="TIGR00229">
    <property type="entry name" value="sensory_box"/>
    <property type="match status" value="2"/>
</dbReference>
<dbReference type="SUPFAM" id="SSF55785">
    <property type="entry name" value="PYP-like sensor domain (PAS domain)"/>
    <property type="match status" value="3"/>
</dbReference>
<dbReference type="EMBL" id="JAMXFF010000042">
    <property type="protein sequence ID" value="MCT7969103.1"/>
    <property type="molecule type" value="Genomic_DNA"/>
</dbReference>
<evidence type="ECO:0000256" key="9">
    <source>
        <dbReference type="PROSITE-ProRule" id="PRU00169"/>
    </source>
</evidence>
<dbReference type="SMART" id="SM00448">
    <property type="entry name" value="REC"/>
    <property type="match status" value="1"/>
</dbReference>
<dbReference type="Gene3D" id="3.30.565.10">
    <property type="entry name" value="Histidine kinase-like ATPase, C-terminal domain"/>
    <property type="match status" value="1"/>
</dbReference>
<dbReference type="InterPro" id="IPR003594">
    <property type="entry name" value="HATPase_dom"/>
</dbReference>
<evidence type="ECO:0000256" key="1">
    <source>
        <dbReference type="ARBA" id="ARBA00000085"/>
    </source>
</evidence>
<keyword evidence="15" id="KW-1185">Reference proteome</keyword>
<evidence type="ECO:0000259" key="10">
    <source>
        <dbReference type="PROSITE" id="PS50109"/>
    </source>
</evidence>
<dbReference type="Gene3D" id="3.40.50.2300">
    <property type="match status" value="1"/>
</dbReference>
<keyword evidence="3 9" id="KW-0597">Phosphoprotein</keyword>
<dbReference type="PROSITE" id="PS50112">
    <property type="entry name" value="PAS"/>
    <property type="match status" value="3"/>
</dbReference>
<dbReference type="PROSITE" id="PS50110">
    <property type="entry name" value="RESPONSE_REGULATORY"/>
    <property type="match status" value="1"/>
</dbReference>
<protein>
    <recommendedName>
        <fullName evidence="2">histidine kinase</fullName>
        <ecNumber evidence="2">2.7.13.3</ecNumber>
    </recommendedName>
</protein>
<dbReference type="SMART" id="SM00091">
    <property type="entry name" value="PAS"/>
    <property type="match status" value="3"/>
</dbReference>
<dbReference type="Gene3D" id="3.30.450.20">
    <property type="entry name" value="PAS domain"/>
    <property type="match status" value="3"/>
</dbReference>
<dbReference type="Pfam" id="PF02518">
    <property type="entry name" value="HATPase_c"/>
    <property type="match status" value="1"/>
</dbReference>
<keyword evidence="6" id="KW-0418">Kinase</keyword>
<evidence type="ECO:0000256" key="7">
    <source>
        <dbReference type="ARBA" id="ARBA00022840"/>
    </source>
</evidence>